<dbReference type="InParanoid" id="A0A2Y9QQ63"/>
<dbReference type="Proteomes" id="UP000248480">
    <property type="component" value="Unplaced"/>
</dbReference>
<dbReference type="PANTHER" id="PTHR23037:SF29">
    <property type="entry name" value="INTERLEUKIN-9 RECEPTOR"/>
    <property type="match status" value="1"/>
</dbReference>
<reference evidence="11" key="1">
    <citation type="submission" date="2025-08" db="UniProtKB">
        <authorList>
            <consortium name="RefSeq"/>
        </authorList>
    </citation>
    <scope>IDENTIFICATION</scope>
</reference>
<keyword evidence="3" id="KW-0732">Signal</keyword>
<evidence type="ECO:0000256" key="7">
    <source>
        <dbReference type="ARBA" id="ARBA00023180"/>
    </source>
</evidence>
<dbReference type="GO" id="GO:0016064">
    <property type="term" value="P:immunoglobulin mediated immune response"/>
    <property type="evidence" value="ECO:0007669"/>
    <property type="project" value="TreeGrafter"/>
</dbReference>
<feature type="region of interest" description="Disordered" evidence="8">
    <location>
        <begin position="496"/>
        <end position="530"/>
    </location>
</feature>
<dbReference type="GO" id="GO:0009897">
    <property type="term" value="C:external side of plasma membrane"/>
    <property type="evidence" value="ECO:0007669"/>
    <property type="project" value="TreeGrafter"/>
</dbReference>
<sequence length="530" mass="57307">MWAACPPLSRLTSLLLHLSPSQRGALLLARTAVLHTSSSGGTMGWGRCFQGGWTSEGEALIQEVGAWLLVCTCVCWGAFLPVGGGGDGPLGCQLPAPRLSVTVPGPGLGTVSCLNNNILRIDCYLSAPALDPGTDPWLLLTSACSVELPPEEVLVPSDSFTITLHRFIAGQEQVSLVDPQYLPRRHVKLDPPSALQSNVSSDYCILTWSISPALEPMAGFLAYELAFKRQEEAWEQARHKDRIIGVTRLTLEAMELDPGSTYEARLRVKMAQEDDVTKEEHYEGPWSEWSPSVRFPAPRRPDPLTPPWGRPDSTLVAVSVFLLLTGLTYLLFKLSPRVKRAFHQHVPSPAAFFQPLYEVHHGNFQTWMGAHRMGLQLSQEGVGTQLGGSGPSCREAVALLTCSPVWSWPPAHLEEEEDLSALGSEDVLPAGGLELGGQLPAYLPQEDWALVPPIRPVPPDSESCSSDYCALGYYGGCHPLAPPGNMQSLVPTPALASGLSWDPEDPDPQHGGSYVGVGHSQNQDPCERAA</sequence>
<comment type="subcellular location">
    <subcellularLocation>
        <location evidence="1">Membrane</location>
        <topology evidence="1">Single-pass type I membrane protein</topology>
    </subcellularLocation>
</comment>
<keyword evidence="6" id="KW-0675">Receptor</keyword>
<dbReference type="FunCoup" id="A0A2Y9QQ63">
    <property type="interactions" value="422"/>
</dbReference>
<dbReference type="GO" id="GO:0019983">
    <property type="term" value="F:interleukin-9 binding"/>
    <property type="evidence" value="ECO:0007669"/>
    <property type="project" value="TreeGrafter"/>
</dbReference>
<evidence type="ECO:0000256" key="4">
    <source>
        <dbReference type="ARBA" id="ARBA00022989"/>
    </source>
</evidence>
<dbReference type="PROSITE" id="PS01355">
    <property type="entry name" value="HEMATOPO_REC_S_F1"/>
    <property type="match status" value="1"/>
</dbReference>
<keyword evidence="2" id="KW-0812">Transmembrane</keyword>
<dbReference type="Gene3D" id="2.60.40.10">
    <property type="entry name" value="Immunoglobulins"/>
    <property type="match status" value="1"/>
</dbReference>
<dbReference type="GO" id="GO:0004919">
    <property type="term" value="F:interleukin-9 receptor activity"/>
    <property type="evidence" value="ECO:0007669"/>
    <property type="project" value="TreeGrafter"/>
</dbReference>
<evidence type="ECO:0000313" key="10">
    <source>
        <dbReference type="Proteomes" id="UP000248480"/>
    </source>
</evidence>
<evidence type="ECO:0000256" key="6">
    <source>
        <dbReference type="ARBA" id="ARBA00023170"/>
    </source>
</evidence>
<gene>
    <name evidence="11" type="primary">LOC101359535</name>
</gene>
<dbReference type="InterPro" id="IPR036116">
    <property type="entry name" value="FN3_sf"/>
</dbReference>
<dbReference type="InterPro" id="IPR003961">
    <property type="entry name" value="FN3_dom"/>
</dbReference>
<dbReference type="CDD" id="cd00063">
    <property type="entry name" value="FN3"/>
    <property type="match status" value="1"/>
</dbReference>
<dbReference type="AlphaFoldDB" id="A0A2Y9QQ63"/>
<accession>A0A2Y9QQ63</accession>
<keyword evidence="5" id="KW-0472">Membrane</keyword>
<keyword evidence="10" id="KW-1185">Reference proteome</keyword>
<dbReference type="PROSITE" id="PS50853">
    <property type="entry name" value="FN3"/>
    <property type="match status" value="1"/>
</dbReference>
<evidence type="ECO:0000256" key="2">
    <source>
        <dbReference type="ARBA" id="ARBA00022692"/>
    </source>
</evidence>
<organism evidence="10 11">
    <name type="scientific">Trichechus manatus latirostris</name>
    <name type="common">Florida manatee</name>
    <dbReference type="NCBI Taxonomy" id="127582"/>
    <lineage>
        <taxon>Eukaryota</taxon>
        <taxon>Metazoa</taxon>
        <taxon>Chordata</taxon>
        <taxon>Craniata</taxon>
        <taxon>Vertebrata</taxon>
        <taxon>Euteleostomi</taxon>
        <taxon>Mammalia</taxon>
        <taxon>Eutheria</taxon>
        <taxon>Afrotheria</taxon>
        <taxon>Sirenia</taxon>
        <taxon>Trichechidae</taxon>
        <taxon>Trichechus</taxon>
    </lineage>
</organism>
<name>A0A2Y9QQ63_TRIMA</name>
<proteinExistence type="predicted"/>
<dbReference type="SUPFAM" id="SSF49265">
    <property type="entry name" value="Fibronectin type III"/>
    <property type="match status" value="1"/>
</dbReference>
<evidence type="ECO:0000256" key="8">
    <source>
        <dbReference type="SAM" id="MobiDB-lite"/>
    </source>
</evidence>
<dbReference type="RefSeq" id="XP_023584132.1">
    <property type="nucleotide sequence ID" value="XM_023728364.1"/>
</dbReference>
<dbReference type="KEGG" id="tmu:101359535"/>
<protein>
    <submittedName>
        <fullName evidence="11">Interleukin-9 receptor-like</fullName>
    </submittedName>
</protein>
<evidence type="ECO:0000259" key="9">
    <source>
        <dbReference type="PROSITE" id="PS50853"/>
    </source>
</evidence>
<dbReference type="InterPro" id="IPR003531">
    <property type="entry name" value="Hempt_rcpt_S_F1_CS"/>
</dbReference>
<evidence type="ECO:0000256" key="5">
    <source>
        <dbReference type="ARBA" id="ARBA00023136"/>
    </source>
</evidence>
<evidence type="ECO:0000256" key="3">
    <source>
        <dbReference type="ARBA" id="ARBA00022729"/>
    </source>
</evidence>
<dbReference type="STRING" id="127582.A0A2Y9QQ63"/>
<keyword evidence="4" id="KW-1133">Transmembrane helix</keyword>
<evidence type="ECO:0000256" key="1">
    <source>
        <dbReference type="ARBA" id="ARBA00004479"/>
    </source>
</evidence>
<keyword evidence="7" id="KW-0325">Glycoprotein</keyword>
<evidence type="ECO:0000313" key="11">
    <source>
        <dbReference type="RefSeq" id="XP_023584132.1"/>
    </source>
</evidence>
<dbReference type="InterPro" id="IPR013783">
    <property type="entry name" value="Ig-like_fold"/>
</dbReference>
<feature type="domain" description="Fibronectin type-III" evidence="9">
    <location>
        <begin position="191"/>
        <end position="298"/>
    </location>
</feature>
<dbReference type="GeneID" id="101359535"/>
<dbReference type="PANTHER" id="PTHR23037">
    <property type="entry name" value="CYTOKINE RECEPTOR"/>
    <property type="match status" value="1"/>
</dbReference>